<evidence type="ECO:0000259" key="6">
    <source>
        <dbReference type="SMART" id="SM00961"/>
    </source>
</evidence>
<sequence length="142" mass="16412">MRITQGTFSFLPELTDEEIGLQIDYALRQGWACSVEFTDDPHPRNTYWEMWGLPMFDLHDAAGVLQEVRACREARPQHYIKVNAFDSVRTFETMRLSFIVNRPDVEPGFRLTRQDARGRTQRYSMTGYASDRPAGERYGAVG</sequence>
<dbReference type="PANTHER" id="PTHR31262">
    <property type="entry name" value="RIBULOSE BISPHOSPHATE CARBOXYLASE SMALL CHAIN 1, CHLOROPLASTIC"/>
    <property type="match status" value="1"/>
</dbReference>
<organism evidence="7 8">
    <name type="scientific">Paraburkholderia monticola</name>
    <dbReference type="NCBI Taxonomy" id="1399968"/>
    <lineage>
        <taxon>Bacteria</taxon>
        <taxon>Pseudomonadati</taxon>
        <taxon>Pseudomonadota</taxon>
        <taxon>Betaproteobacteria</taxon>
        <taxon>Burkholderiales</taxon>
        <taxon>Burkholderiaceae</taxon>
        <taxon>Paraburkholderia</taxon>
    </lineage>
</organism>
<dbReference type="InterPro" id="IPR036385">
    <property type="entry name" value="RuBisCO_ssu_sf"/>
</dbReference>
<evidence type="ECO:0000313" key="8">
    <source>
        <dbReference type="Proteomes" id="UP000075613"/>
    </source>
</evidence>
<reference evidence="7 8" key="1">
    <citation type="journal article" date="2015" name="Int. J. Syst. Evol. Microbiol.">
        <title>Burkholderia monticola sp. nov., isolated from mountain soil.</title>
        <authorList>
            <person name="Baek I."/>
            <person name="Seo B."/>
            <person name="Lee I."/>
            <person name="Yi H."/>
            <person name="Chun J."/>
        </authorList>
    </citation>
    <scope>NUCLEOTIDE SEQUENCE [LARGE SCALE GENOMIC DNA]</scope>
    <source>
        <strain evidence="7 8">JC2948</strain>
    </source>
</reference>
<dbReference type="STRING" id="1399968.CI15_28500"/>
<feature type="domain" description="Ribulose bisphosphate carboxylase small subunit" evidence="6">
    <location>
        <begin position="4"/>
        <end position="103"/>
    </location>
</feature>
<dbReference type="PANTHER" id="PTHR31262:SF23">
    <property type="entry name" value="RIBULOSE BISPHOSPHATE CARBOXYLASE SMALL SUBUNIT"/>
    <property type="match status" value="1"/>
</dbReference>
<dbReference type="InterPro" id="IPR024681">
    <property type="entry name" value="RuBisCO_ssu"/>
</dbReference>
<dbReference type="SUPFAM" id="SSF55239">
    <property type="entry name" value="RuBisCO, small subunit"/>
    <property type="match status" value="1"/>
</dbReference>
<comment type="caution">
    <text evidence="7">The sequence shown here is derived from an EMBL/GenBank/DDBJ whole genome shotgun (WGS) entry which is preliminary data.</text>
</comment>
<evidence type="ECO:0000256" key="5">
    <source>
        <dbReference type="SAM" id="MobiDB-lite"/>
    </source>
</evidence>
<keyword evidence="1 4" id="KW-0113">Calvin cycle</keyword>
<evidence type="ECO:0000256" key="3">
    <source>
        <dbReference type="ARBA" id="ARBA00038826"/>
    </source>
</evidence>
<name>A0A149PDG3_9BURK</name>
<evidence type="ECO:0000256" key="2">
    <source>
        <dbReference type="ARBA" id="ARBA00023300"/>
    </source>
</evidence>
<comment type="miscellaneous">
    <text evidence="4">The basic functional RuBisCO is composed of a large chain homodimer in a 'head-to-tail' conformation. In form I RuBisCO this homodimer is arranged in a barrel-like tetramer with the small subunits forming a tetrameric 'cap' on each end of the 'barrel'.</text>
</comment>
<keyword evidence="2 4" id="KW-0120">Carbon dioxide fixation</keyword>
<comment type="subunit">
    <text evidence="3 4">Heterohexadecamer of 8 large and 8 small subunits.</text>
</comment>
<dbReference type="Pfam" id="PF00101">
    <property type="entry name" value="RuBisCO_small"/>
    <property type="match status" value="1"/>
</dbReference>
<dbReference type="CDD" id="cd03527">
    <property type="entry name" value="RuBisCO_small"/>
    <property type="match status" value="1"/>
</dbReference>
<dbReference type="SMART" id="SM00961">
    <property type="entry name" value="RuBisCO_small"/>
    <property type="match status" value="1"/>
</dbReference>
<dbReference type="GO" id="GO:0019253">
    <property type="term" value="P:reductive pentose-phosphate cycle"/>
    <property type="evidence" value="ECO:0007669"/>
    <property type="project" value="UniProtKB-UniRule"/>
</dbReference>
<keyword evidence="8" id="KW-1185">Reference proteome</keyword>
<dbReference type="InterPro" id="IPR000894">
    <property type="entry name" value="RuBisCO_ssu_dom"/>
</dbReference>
<dbReference type="RefSeq" id="WP_062134749.1">
    <property type="nucleotide sequence ID" value="NZ_LRBG01000038.1"/>
</dbReference>
<dbReference type="EMBL" id="LRBG01000038">
    <property type="protein sequence ID" value="KXU83058.1"/>
    <property type="molecule type" value="Genomic_DNA"/>
</dbReference>
<proteinExistence type="inferred from homology"/>
<accession>A0A149PDG3</accession>
<dbReference type="GO" id="GO:0016984">
    <property type="term" value="F:ribulose-bisphosphate carboxylase activity"/>
    <property type="evidence" value="ECO:0007669"/>
    <property type="project" value="UniProtKB-UniRule"/>
</dbReference>
<feature type="region of interest" description="Disordered" evidence="5">
    <location>
        <begin position="123"/>
        <end position="142"/>
    </location>
</feature>
<evidence type="ECO:0000256" key="4">
    <source>
        <dbReference type="HAMAP-Rule" id="MF_00859"/>
    </source>
</evidence>
<comment type="similarity">
    <text evidence="4">Belongs to the RuBisCO small chain family.</text>
</comment>
<evidence type="ECO:0000313" key="7">
    <source>
        <dbReference type="EMBL" id="KXU83058.1"/>
    </source>
</evidence>
<protein>
    <recommendedName>
        <fullName evidence="4">Ribulose bisphosphate carboxylase small subunit</fullName>
        <shortName evidence="4">RuBisCO small subunit</shortName>
    </recommendedName>
</protein>
<gene>
    <name evidence="4" type="primary">cbbS</name>
    <name evidence="7" type="ORF">CI15_28500</name>
</gene>
<dbReference type="Proteomes" id="UP000075613">
    <property type="component" value="Unassembled WGS sequence"/>
</dbReference>
<dbReference type="Gene3D" id="3.30.190.10">
    <property type="entry name" value="Ribulose bisphosphate carboxylase, small subunit"/>
    <property type="match status" value="1"/>
</dbReference>
<dbReference type="AlphaFoldDB" id="A0A149PDG3"/>
<comment type="function">
    <text evidence="4">RuBisCO catalyzes two reactions: the carboxylation of D-ribulose 1,5-bisphosphate, the primary event in carbon dioxide fixation, as well as the oxidative fragmentation of the pentose substrate. Both reactions occur simultaneously and in competition at the same active site. Although the small subunit is not catalytic it is essential for maximal activity.</text>
</comment>
<dbReference type="HAMAP" id="MF_00859">
    <property type="entry name" value="RuBisCO_S_bact"/>
    <property type="match status" value="1"/>
</dbReference>
<dbReference type="OrthoDB" id="9788955at2"/>
<evidence type="ECO:0000256" key="1">
    <source>
        <dbReference type="ARBA" id="ARBA00022567"/>
    </source>
</evidence>